<keyword evidence="3" id="KW-1185">Reference proteome</keyword>
<evidence type="ECO:0000259" key="1">
    <source>
        <dbReference type="Pfam" id="PF01728"/>
    </source>
</evidence>
<gene>
    <name evidence="2" type="ORF">GH811_13100</name>
</gene>
<dbReference type="InterPro" id="IPR002877">
    <property type="entry name" value="RNA_MeTrfase_FtsJ_dom"/>
</dbReference>
<organism evidence="2 3">
    <name type="scientific">Acetobacterium malicum</name>
    <dbReference type="NCBI Taxonomy" id="52692"/>
    <lineage>
        <taxon>Bacteria</taxon>
        <taxon>Bacillati</taxon>
        <taxon>Bacillota</taxon>
        <taxon>Clostridia</taxon>
        <taxon>Eubacteriales</taxon>
        <taxon>Eubacteriaceae</taxon>
        <taxon>Acetobacterium</taxon>
    </lineage>
</organism>
<protein>
    <recommendedName>
        <fullName evidence="1">Ribosomal RNA methyltransferase FtsJ domain-containing protein</fullName>
    </recommendedName>
</protein>
<evidence type="ECO:0000313" key="3">
    <source>
        <dbReference type="Proteomes" id="UP000622405"/>
    </source>
</evidence>
<dbReference type="EMBL" id="WJBE01000013">
    <property type="protein sequence ID" value="MBC3900556.1"/>
    <property type="molecule type" value="Genomic_DNA"/>
</dbReference>
<proteinExistence type="predicted"/>
<dbReference type="Pfam" id="PF01728">
    <property type="entry name" value="FtsJ"/>
    <property type="match status" value="1"/>
</dbReference>
<reference evidence="2 3" key="1">
    <citation type="journal article" date="2020" name="mSystems">
        <title>Defining Genomic and Predicted Metabolic Features of the Acetobacterium Genus.</title>
        <authorList>
            <person name="Ross D.E."/>
            <person name="Marshall C.W."/>
            <person name="Gulliver D."/>
            <person name="May H.D."/>
            <person name="Norman R.S."/>
        </authorList>
    </citation>
    <scope>NUCLEOTIDE SEQUENCE [LARGE SCALE GENOMIC DNA]</scope>
    <source>
        <strain evidence="2 3">DSM 4132</strain>
    </source>
</reference>
<evidence type="ECO:0000313" key="2">
    <source>
        <dbReference type="EMBL" id="MBC3900556.1"/>
    </source>
</evidence>
<comment type="caution">
    <text evidence="2">The sequence shown here is derived from an EMBL/GenBank/DDBJ whole genome shotgun (WGS) entry which is preliminary data.</text>
</comment>
<accession>A0ABR6YZI0</accession>
<dbReference type="InterPro" id="IPR029063">
    <property type="entry name" value="SAM-dependent_MTases_sf"/>
</dbReference>
<dbReference type="Proteomes" id="UP000622405">
    <property type="component" value="Unassembled WGS sequence"/>
</dbReference>
<dbReference type="CDD" id="cd02440">
    <property type="entry name" value="AdoMet_MTases"/>
    <property type="match status" value="1"/>
</dbReference>
<dbReference type="Gene3D" id="3.40.50.150">
    <property type="entry name" value="Vaccinia Virus protein VP39"/>
    <property type="match status" value="1"/>
</dbReference>
<dbReference type="RefSeq" id="WP_186894749.1">
    <property type="nucleotide sequence ID" value="NZ_WJBE01000013.1"/>
</dbReference>
<name>A0ABR6YZI0_9FIRM</name>
<dbReference type="SUPFAM" id="SSF53335">
    <property type="entry name" value="S-adenosyl-L-methionine-dependent methyltransferases"/>
    <property type="match status" value="1"/>
</dbReference>
<sequence>MDDSIKREFDNKINRLTKSKAYLDYCEEVYGYRMYLFNMMDKEQLDFIFKSIPISSDDTVLDLGCGTGSILNALVKKKRCFGIGIDQLDSEAVEMENENSQYLQGDIDDFTNFQLQSTVTLSVDSIYFSSDPEALMRSLCDIENNRIYLFYSQYLFEDTVEKRILQGHFTIVADILKNLQVSYEIIDYSINERILYERSLSALKKREIAFKSEGNFDLYADKIKEQKMGKELYETGNASRYLYIIG</sequence>
<feature type="domain" description="Ribosomal RNA methyltransferase FtsJ" evidence="1">
    <location>
        <begin position="49"/>
        <end position="122"/>
    </location>
</feature>